<dbReference type="EMBL" id="AP025324">
    <property type="protein sequence ID" value="BDD13033.1"/>
    <property type="molecule type" value="Genomic_DNA"/>
</dbReference>
<name>A0AAU9CSE6_9BACT</name>
<organism evidence="2 3">
    <name type="scientific">Fulvitalea axinellae</name>
    <dbReference type="NCBI Taxonomy" id="1182444"/>
    <lineage>
        <taxon>Bacteria</taxon>
        <taxon>Pseudomonadati</taxon>
        <taxon>Bacteroidota</taxon>
        <taxon>Cytophagia</taxon>
        <taxon>Cytophagales</taxon>
        <taxon>Persicobacteraceae</taxon>
        <taxon>Fulvitalea</taxon>
    </lineage>
</organism>
<protein>
    <submittedName>
        <fullName evidence="2">Uncharacterized protein</fullName>
    </submittedName>
</protein>
<feature type="transmembrane region" description="Helical" evidence="1">
    <location>
        <begin position="189"/>
        <end position="206"/>
    </location>
</feature>
<sequence length="245" mass="28465">MQDTIIAITNVVSGIIIIAFFIFLMRSVYYFSFLRRERRPVKEVRVKIGDKLSEFRSLRNTHQCIDESLEKKYLKTLIEYQKISENNVTPLYRFQPYAEAIKVFLQMLVGFAIVFLIFAELFYKMGVFEYTSQTFYLFNESWIVKLVTDNSELEDLIKQPMLTTVAIGLATATGIELAYMLFTPGPDEAIQPVTMGVAALILAEIGKPDFEFTIDRTFSVVLLAMLIPIFLWVEHWFKNKDEKKE</sequence>
<dbReference type="Proteomes" id="UP001348817">
    <property type="component" value="Plasmid pFA10"/>
</dbReference>
<proteinExistence type="predicted"/>
<evidence type="ECO:0000313" key="3">
    <source>
        <dbReference type="Proteomes" id="UP001348817"/>
    </source>
</evidence>
<dbReference type="AlphaFoldDB" id="A0AAU9CSE6"/>
<keyword evidence="1" id="KW-1133">Transmembrane helix</keyword>
<feature type="transmembrane region" description="Helical" evidence="1">
    <location>
        <begin position="6"/>
        <end position="29"/>
    </location>
</feature>
<evidence type="ECO:0000313" key="2">
    <source>
        <dbReference type="EMBL" id="BDD13033.1"/>
    </source>
</evidence>
<dbReference type="RefSeq" id="WP_338396211.1">
    <property type="nucleotide sequence ID" value="NZ_AP025324.1"/>
</dbReference>
<feature type="transmembrane region" description="Helical" evidence="1">
    <location>
        <begin position="218"/>
        <end position="237"/>
    </location>
</feature>
<geneLocation type="plasmid" evidence="2 3">
    <name>pFA10</name>
</geneLocation>
<keyword evidence="3" id="KW-1185">Reference proteome</keyword>
<keyword evidence="1" id="KW-0472">Membrane</keyword>
<keyword evidence="2" id="KW-0614">Plasmid</keyword>
<accession>A0AAU9CSE6</accession>
<feature type="transmembrane region" description="Helical" evidence="1">
    <location>
        <begin position="103"/>
        <end position="123"/>
    </location>
</feature>
<evidence type="ECO:0000256" key="1">
    <source>
        <dbReference type="SAM" id="Phobius"/>
    </source>
</evidence>
<keyword evidence="1" id="KW-0812">Transmembrane</keyword>
<gene>
    <name evidence="2" type="ORF">FUAX_54650</name>
</gene>
<feature type="transmembrane region" description="Helical" evidence="1">
    <location>
        <begin position="161"/>
        <end position="182"/>
    </location>
</feature>
<reference evidence="2 3" key="1">
    <citation type="submission" date="2021-12" db="EMBL/GenBank/DDBJ databases">
        <title>Genome sequencing of bacteria with rrn-lacking chromosome and rrn-plasmid.</title>
        <authorList>
            <person name="Anda M."/>
            <person name="Iwasaki W."/>
        </authorList>
    </citation>
    <scope>NUCLEOTIDE SEQUENCE [LARGE SCALE GENOMIC DNA]</scope>
    <source>
        <strain evidence="2 3">DSM 100852</strain>
        <plasmid evidence="2 3">pFA10</plasmid>
    </source>
</reference>
<dbReference type="KEGG" id="fax:FUAX_54650"/>